<dbReference type="SUPFAM" id="SSF143990">
    <property type="entry name" value="YbiA-like"/>
    <property type="match status" value="1"/>
</dbReference>
<proteinExistence type="predicted"/>
<dbReference type="Pfam" id="PF08719">
    <property type="entry name" value="NADAR"/>
    <property type="match status" value="1"/>
</dbReference>
<gene>
    <name evidence="2" type="ORF">GRF29_19g2053668</name>
</gene>
<dbReference type="AlphaFoldDB" id="A0AAN6M2B5"/>
<name>A0AAN6M2B5_9PLEO</name>
<dbReference type="InterPro" id="IPR012816">
    <property type="entry name" value="NADAR"/>
</dbReference>
<dbReference type="InterPro" id="IPR037238">
    <property type="entry name" value="YbiA-like_sf"/>
</dbReference>
<evidence type="ECO:0000313" key="2">
    <source>
        <dbReference type="EMBL" id="KAK3215044.1"/>
    </source>
</evidence>
<organism evidence="2 3">
    <name type="scientific">Pseudopithomyces chartarum</name>
    <dbReference type="NCBI Taxonomy" id="1892770"/>
    <lineage>
        <taxon>Eukaryota</taxon>
        <taxon>Fungi</taxon>
        <taxon>Dikarya</taxon>
        <taxon>Ascomycota</taxon>
        <taxon>Pezizomycotina</taxon>
        <taxon>Dothideomycetes</taxon>
        <taxon>Pleosporomycetidae</taxon>
        <taxon>Pleosporales</taxon>
        <taxon>Massarineae</taxon>
        <taxon>Didymosphaeriaceae</taxon>
        <taxon>Pseudopithomyces</taxon>
    </lineage>
</organism>
<dbReference type="Proteomes" id="UP001280581">
    <property type="component" value="Unassembled WGS sequence"/>
</dbReference>
<dbReference type="EMBL" id="WVTA01000003">
    <property type="protein sequence ID" value="KAK3215044.1"/>
    <property type="molecule type" value="Genomic_DNA"/>
</dbReference>
<evidence type="ECO:0000313" key="3">
    <source>
        <dbReference type="Proteomes" id="UP001280581"/>
    </source>
</evidence>
<protein>
    <recommendedName>
        <fullName evidence="1">NADAR domain-containing protein</fullName>
    </recommendedName>
</protein>
<sequence length="180" mass="20514">MTSQAPPYGPSVHVSPTHVFFYGYELQLPESRFQMWYPASFADPQYPDVRFQTAEHYVMHAKALIMSDASTAERILEAATPLEANRLGREIKKFDSELWKSKVEEIAERANYLKFSQVKECRDALIATDRKVLAEASPVDRNWGIGFSGDEAGSKEEEWGRNLLGKALMRVRDRLKDKGV</sequence>
<accession>A0AAN6M2B5</accession>
<feature type="domain" description="NADAR" evidence="1">
    <location>
        <begin position="27"/>
        <end position="176"/>
    </location>
</feature>
<dbReference type="CDD" id="cd15457">
    <property type="entry name" value="NADAR"/>
    <property type="match status" value="1"/>
</dbReference>
<reference evidence="2 3" key="1">
    <citation type="submission" date="2021-02" db="EMBL/GenBank/DDBJ databases">
        <title>Genome assembly of Pseudopithomyces chartarum.</title>
        <authorList>
            <person name="Jauregui R."/>
            <person name="Singh J."/>
            <person name="Voisey C."/>
        </authorList>
    </citation>
    <scope>NUCLEOTIDE SEQUENCE [LARGE SCALE GENOMIC DNA]</scope>
    <source>
        <strain evidence="2 3">AGR01</strain>
    </source>
</reference>
<keyword evidence="3" id="KW-1185">Reference proteome</keyword>
<dbReference type="Gene3D" id="1.10.357.40">
    <property type="entry name" value="YbiA-like"/>
    <property type="match status" value="1"/>
</dbReference>
<dbReference type="NCBIfam" id="TIGR02464">
    <property type="entry name" value="ribofla_fusion"/>
    <property type="match status" value="1"/>
</dbReference>
<comment type="caution">
    <text evidence="2">The sequence shown here is derived from an EMBL/GenBank/DDBJ whole genome shotgun (WGS) entry which is preliminary data.</text>
</comment>
<evidence type="ECO:0000259" key="1">
    <source>
        <dbReference type="Pfam" id="PF08719"/>
    </source>
</evidence>